<organism evidence="1 2">
    <name type="scientific">Ensete ventricosum</name>
    <name type="common">Abyssinian banana</name>
    <name type="synonym">Musa ensete</name>
    <dbReference type="NCBI Taxonomy" id="4639"/>
    <lineage>
        <taxon>Eukaryota</taxon>
        <taxon>Viridiplantae</taxon>
        <taxon>Streptophyta</taxon>
        <taxon>Embryophyta</taxon>
        <taxon>Tracheophyta</taxon>
        <taxon>Spermatophyta</taxon>
        <taxon>Magnoliopsida</taxon>
        <taxon>Liliopsida</taxon>
        <taxon>Zingiberales</taxon>
        <taxon>Musaceae</taxon>
        <taxon>Ensete</taxon>
    </lineage>
</organism>
<name>A0A426Z1J8_ENSVE</name>
<sequence>MIRNIDTKIAVARKPKESALMDEPNSFHAASLSLAPDGVALSFHTFVLSPNPFMVLLCNDRSRSRSLPSPPMCSGCRITSLWHERPP</sequence>
<dbReference type="EMBL" id="AMZH03008979">
    <property type="protein sequence ID" value="RRT57842.1"/>
    <property type="molecule type" value="Genomic_DNA"/>
</dbReference>
<proteinExistence type="predicted"/>
<accession>A0A426Z1J8</accession>
<reference evidence="1 2" key="1">
    <citation type="journal article" date="2014" name="Agronomy (Basel)">
        <title>A Draft Genome Sequence for Ensete ventricosum, the Drought-Tolerant Tree Against Hunger.</title>
        <authorList>
            <person name="Harrison J."/>
            <person name="Moore K.A."/>
            <person name="Paszkiewicz K."/>
            <person name="Jones T."/>
            <person name="Grant M."/>
            <person name="Ambacheew D."/>
            <person name="Muzemil S."/>
            <person name="Studholme D.J."/>
        </authorList>
    </citation>
    <scope>NUCLEOTIDE SEQUENCE [LARGE SCALE GENOMIC DNA]</scope>
</reference>
<dbReference type="Proteomes" id="UP000287651">
    <property type="component" value="Unassembled WGS sequence"/>
</dbReference>
<protein>
    <submittedName>
        <fullName evidence="1">Uncharacterized protein</fullName>
    </submittedName>
</protein>
<evidence type="ECO:0000313" key="1">
    <source>
        <dbReference type="EMBL" id="RRT57842.1"/>
    </source>
</evidence>
<gene>
    <name evidence="1" type="ORF">B296_00021098</name>
</gene>
<dbReference type="AlphaFoldDB" id="A0A426Z1J8"/>
<comment type="caution">
    <text evidence="1">The sequence shown here is derived from an EMBL/GenBank/DDBJ whole genome shotgun (WGS) entry which is preliminary data.</text>
</comment>
<evidence type="ECO:0000313" key="2">
    <source>
        <dbReference type="Proteomes" id="UP000287651"/>
    </source>
</evidence>